<accession>A0A2I1DJ22</accession>
<sequence length="89" mass="8715">MLVSAAAELSALVSGAADSIGAAAALESALVVLAEAVDSVVVAELLAAAVVSSFLAQAEARAMAPATRTIRATGLIFAISNISFTLLNG</sequence>
<dbReference type="AlphaFoldDB" id="A0A2I1DJ22"/>
<dbReference type="InParanoid" id="A0A2I1DJ22"/>
<keyword evidence="2" id="KW-1185">Reference proteome</keyword>
<name>A0A2I1DJ22_9PROT</name>
<dbReference type="Proteomes" id="UP000234329">
    <property type="component" value="Unassembled WGS sequence"/>
</dbReference>
<proteinExistence type="predicted"/>
<protein>
    <submittedName>
        <fullName evidence="1">Uncharacterized protein</fullName>
    </submittedName>
</protein>
<reference evidence="1 2" key="1">
    <citation type="submission" date="2017-03" db="EMBL/GenBank/DDBJ databases">
        <title>Draft genime sequence of the acidophilic sulfur-oxidizing bacterium Acidithiobacillus sp. SH, isolated from seawater.</title>
        <authorList>
            <person name="Sharmin S."/>
            <person name="Tokuhisa M."/>
            <person name="Kanao T."/>
            <person name="Kamimura K."/>
        </authorList>
    </citation>
    <scope>NUCLEOTIDE SEQUENCE [LARGE SCALE GENOMIC DNA]</scope>
    <source>
        <strain evidence="1 2">SH</strain>
    </source>
</reference>
<gene>
    <name evidence="1" type="ORF">B1757_12480</name>
</gene>
<evidence type="ECO:0000313" key="2">
    <source>
        <dbReference type="Proteomes" id="UP000234329"/>
    </source>
</evidence>
<comment type="caution">
    <text evidence="1">The sequence shown here is derived from an EMBL/GenBank/DDBJ whole genome shotgun (WGS) entry which is preliminary data.</text>
</comment>
<organism evidence="1 2">
    <name type="scientific">Acidithiobacillus marinus</name>
    <dbReference type="NCBI Taxonomy" id="187490"/>
    <lineage>
        <taxon>Bacteria</taxon>
        <taxon>Pseudomonadati</taxon>
        <taxon>Pseudomonadota</taxon>
        <taxon>Acidithiobacillia</taxon>
        <taxon>Acidithiobacillales</taxon>
        <taxon>Acidithiobacillaceae</taxon>
        <taxon>Acidithiobacillus</taxon>
    </lineage>
</organism>
<dbReference type="EMBL" id="MXAV01000046">
    <property type="protein sequence ID" value="PKY09878.1"/>
    <property type="molecule type" value="Genomic_DNA"/>
</dbReference>
<evidence type="ECO:0000313" key="1">
    <source>
        <dbReference type="EMBL" id="PKY09878.1"/>
    </source>
</evidence>